<reference evidence="2 3" key="1">
    <citation type="submission" date="2017-07" db="EMBL/GenBank/DDBJ databases">
        <title>Leptospira spp. isolated from tropical soils.</title>
        <authorList>
            <person name="Thibeaux R."/>
            <person name="Iraola G."/>
            <person name="Ferres I."/>
            <person name="Bierque E."/>
            <person name="Girault D."/>
            <person name="Soupe-Gilbert M.-E."/>
            <person name="Picardeau M."/>
            <person name="Goarant C."/>
        </authorList>
    </citation>
    <scope>NUCLEOTIDE SEQUENCE [LARGE SCALE GENOMIC DNA]</scope>
    <source>
        <strain evidence="2 3">FH2-B-A1</strain>
    </source>
</reference>
<dbReference type="Gene3D" id="3.60.15.10">
    <property type="entry name" value="Ribonuclease Z/Hydroxyacylglutathione hydrolase-like"/>
    <property type="match status" value="1"/>
</dbReference>
<feature type="domain" description="Metallo-beta-lactamase" evidence="1">
    <location>
        <begin position="31"/>
        <end position="250"/>
    </location>
</feature>
<name>A0A2N0ALN9_9LEPT</name>
<keyword evidence="2" id="KW-0378">Hydrolase</keyword>
<dbReference type="GO" id="GO:0016787">
    <property type="term" value="F:hydrolase activity"/>
    <property type="evidence" value="ECO:0007669"/>
    <property type="project" value="UniProtKB-KW"/>
</dbReference>
<dbReference type="InterPro" id="IPR001279">
    <property type="entry name" value="Metallo-B-lactamas"/>
</dbReference>
<dbReference type="Pfam" id="PF00753">
    <property type="entry name" value="Lactamase_B"/>
    <property type="match status" value="1"/>
</dbReference>
<sequence>MKVTIPKRIPEMEDIGDGVFKIILPQPFYAPNNIYLYQGDDGLTLIDSGYIESIPMLQASLKTKGFSFKDIRHIIYTHNHLDHISSSLVLKSYAKNVTYYGYRAMADGVGNYLESMVLFEEATEDLFHKAFGDKEELDRILEESRQGWRQFYSKFSETKKGDPVLRIDVKIDHNDSLELGGRLFRFLHTPGHNLYHITPVDPSTGIYFSGDLIIANLTAIYSEMDGSLGDYYFTLSKLLEEPIKRMLPAHGSEIEDPKKTITLVKKTLSILEKGVLRRLREGESDLKVLMEAAIGKKVHNGGHLPTALGLVYSIIQKLVLEGLIRIEKRENGYEVFHFVG</sequence>
<dbReference type="OrthoDB" id="9802248at2"/>
<protein>
    <submittedName>
        <fullName evidence="2">Hydrolase</fullName>
    </submittedName>
</protein>
<evidence type="ECO:0000313" key="2">
    <source>
        <dbReference type="EMBL" id="PJZ85212.1"/>
    </source>
</evidence>
<dbReference type="PANTHER" id="PTHR23131">
    <property type="entry name" value="ENDORIBONUCLEASE LACTB2"/>
    <property type="match status" value="1"/>
</dbReference>
<dbReference type="AlphaFoldDB" id="A0A2N0ALN9"/>
<dbReference type="Proteomes" id="UP000232145">
    <property type="component" value="Unassembled WGS sequence"/>
</dbReference>
<dbReference type="SUPFAM" id="SSF56281">
    <property type="entry name" value="Metallo-hydrolase/oxidoreductase"/>
    <property type="match status" value="1"/>
</dbReference>
<dbReference type="PANTHER" id="PTHR23131:SF0">
    <property type="entry name" value="ENDORIBONUCLEASE LACTB2"/>
    <property type="match status" value="1"/>
</dbReference>
<dbReference type="EMBL" id="NPDX01000001">
    <property type="protein sequence ID" value="PJZ85212.1"/>
    <property type="molecule type" value="Genomic_DNA"/>
</dbReference>
<accession>A0A2N0ALN9</accession>
<evidence type="ECO:0000259" key="1">
    <source>
        <dbReference type="SMART" id="SM00849"/>
    </source>
</evidence>
<keyword evidence="3" id="KW-1185">Reference proteome</keyword>
<dbReference type="InterPro" id="IPR036866">
    <property type="entry name" value="RibonucZ/Hydroxyglut_hydro"/>
</dbReference>
<evidence type="ECO:0000313" key="3">
    <source>
        <dbReference type="Proteomes" id="UP000232145"/>
    </source>
</evidence>
<proteinExistence type="predicted"/>
<dbReference type="RefSeq" id="WP_100742125.1">
    <property type="nucleotide sequence ID" value="NZ_NPDW01000001.1"/>
</dbReference>
<dbReference type="InterPro" id="IPR050662">
    <property type="entry name" value="Sec-metab_biosynth-thioest"/>
</dbReference>
<organism evidence="2 3">
    <name type="scientific">Leptospira harrisiae</name>
    <dbReference type="NCBI Taxonomy" id="2023189"/>
    <lineage>
        <taxon>Bacteria</taxon>
        <taxon>Pseudomonadati</taxon>
        <taxon>Spirochaetota</taxon>
        <taxon>Spirochaetia</taxon>
        <taxon>Leptospirales</taxon>
        <taxon>Leptospiraceae</taxon>
        <taxon>Leptospira</taxon>
    </lineage>
</organism>
<dbReference type="SMART" id="SM00849">
    <property type="entry name" value="Lactamase_B"/>
    <property type="match status" value="1"/>
</dbReference>
<gene>
    <name evidence="2" type="ORF">CH364_02825</name>
</gene>
<comment type="caution">
    <text evidence="2">The sequence shown here is derived from an EMBL/GenBank/DDBJ whole genome shotgun (WGS) entry which is preliminary data.</text>
</comment>